<feature type="chain" id="PRO_5027745864" evidence="1">
    <location>
        <begin position="24"/>
        <end position="161"/>
    </location>
</feature>
<evidence type="ECO:0000313" key="4">
    <source>
        <dbReference type="RefSeq" id="XP_020082557.1"/>
    </source>
</evidence>
<dbReference type="RefSeq" id="XP_020082557.1">
    <property type="nucleotide sequence ID" value="XM_020226968.1"/>
</dbReference>
<dbReference type="Proteomes" id="UP000515123">
    <property type="component" value="Unplaced"/>
</dbReference>
<keyword evidence="3" id="KW-1185">Reference proteome</keyword>
<dbReference type="AlphaFoldDB" id="A0A6P5EGV8"/>
<accession>A0A6P5EGV8</accession>
<sequence length="161" mass="18232">MAFLKYWCFIIALFCMCPSWCKSDGDAVDIVTKALTCFDERSVYGSCQESYRLNAEGSINVPPVAIDEYCNGPCLIETKLVLECVNDILYNFKFYNGASIHDARFALYRGCGHTDKRGDFNVLDHLGEEDYYDDYVGNGNKLANPIHLLIFLSCALLLWGY</sequence>
<protein>
    <submittedName>
        <fullName evidence="4">Uncharacterized protein LOC109706168</fullName>
    </submittedName>
</protein>
<evidence type="ECO:0000313" key="3">
    <source>
        <dbReference type="Proteomes" id="UP000515123"/>
    </source>
</evidence>
<dbReference type="PANTHER" id="PTHR34366:SF2">
    <property type="entry name" value="OS07G0289901 PROTEIN"/>
    <property type="match status" value="1"/>
</dbReference>
<reference evidence="4" key="2">
    <citation type="submission" date="2025-08" db="UniProtKB">
        <authorList>
            <consortium name="RefSeq"/>
        </authorList>
    </citation>
    <scope>IDENTIFICATION</scope>
    <source>
        <tissue evidence="4">Leaf</tissue>
    </source>
</reference>
<feature type="domain" description="DUF7731" evidence="2">
    <location>
        <begin position="28"/>
        <end position="125"/>
    </location>
</feature>
<reference evidence="3" key="1">
    <citation type="journal article" date="2015" name="Nat. Genet.">
        <title>The pineapple genome and the evolution of CAM photosynthesis.</title>
        <authorList>
            <person name="Ming R."/>
            <person name="VanBuren R."/>
            <person name="Wai C.M."/>
            <person name="Tang H."/>
            <person name="Schatz M.C."/>
            <person name="Bowers J.E."/>
            <person name="Lyons E."/>
            <person name="Wang M.L."/>
            <person name="Chen J."/>
            <person name="Biggers E."/>
            <person name="Zhang J."/>
            <person name="Huang L."/>
            <person name="Zhang L."/>
            <person name="Miao W."/>
            <person name="Zhang J."/>
            <person name="Ye Z."/>
            <person name="Miao C."/>
            <person name="Lin Z."/>
            <person name="Wang H."/>
            <person name="Zhou H."/>
            <person name="Yim W.C."/>
            <person name="Priest H.D."/>
            <person name="Zheng C."/>
            <person name="Woodhouse M."/>
            <person name="Edger P.P."/>
            <person name="Guyot R."/>
            <person name="Guo H.B."/>
            <person name="Guo H."/>
            <person name="Zheng G."/>
            <person name="Singh R."/>
            <person name="Sharma A."/>
            <person name="Min X."/>
            <person name="Zheng Y."/>
            <person name="Lee H."/>
            <person name="Gurtowski J."/>
            <person name="Sedlazeck F.J."/>
            <person name="Harkess A."/>
            <person name="McKain M.R."/>
            <person name="Liao Z."/>
            <person name="Fang J."/>
            <person name="Liu J."/>
            <person name="Zhang X."/>
            <person name="Zhang Q."/>
            <person name="Hu W."/>
            <person name="Qin Y."/>
            <person name="Wang K."/>
            <person name="Chen L.Y."/>
            <person name="Shirley N."/>
            <person name="Lin Y.R."/>
            <person name="Liu L.Y."/>
            <person name="Hernandez A.G."/>
            <person name="Wright C.L."/>
            <person name="Bulone V."/>
            <person name="Tuskan G.A."/>
            <person name="Heath K."/>
            <person name="Zee F."/>
            <person name="Moore P.H."/>
            <person name="Sunkar R."/>
            <person name="Leebens-Mack J.H."/>
            <person name="Mockler T."/>
            <person name="Bennetzen J.L."/>
            <person name="Freeling M."/>
            <person name="Sankoff D."/>
            <person name="Paterson A.H."/>
            <person name="Zhu X."/>
            <person name="Yang X."/>
            <person name="Smith J.A."/>
            <person name="Cushman J.C."/>
            <person name="Paull R.E."/>
            <person name="Yu Q."/>
        </authorList>
    </citation>
    <scope>NUCLEOTIDE SEQUENCE [LARGE SCALE GENOMIC DNA]</scope>
    <source>
        <strain evidence="3">cv. F153</strain>
    </source>
</reference>
<dbReference type="Pfam" id="PF24865">
    <property type="entry name" value="DUF7731"/>
    <property type="match status" value="1"/>
</dbReference>
<dbReference type="PANTHER" id="PTHR34366">
    <property type="entry name" value="OS07G0289901 PROTEIN-RELATED"/>
    <property type="match status" value="1"/>
</dbReference>
<gene>
    <name evidence="4" type="primary">LOC109706168</name>
</gene>
<organism evidence="3 4">
    <name type="scientific">Ananas comosus</name>
    <name type="common">Pineapple</name>
    <name type="synonym">Ananas ananas</name>
    <dbReference type="NCBI Taxonomy" id="4615"/>
    <lineage>
        <taxon>Eukaryota</taxon>
        <taxon>Viridiplantae</taxon>
        <taxon>Streptophyta</taxon>
        <taxon>Embryophyta</taxon>
        <taxon>Tracheophyta</taxon>
        <taxon>Spermatophyta</taxon>
        <taxon>Magnoliopsida</taxon>
        <taxon>Liliopsida</taxon>
        <taxon>Poales</taxon>
        <taxon>Bromeliaceae</taxon>
        <taxon>Bromelioideae</taxon>
        <taxon>Ananas</taxon>
    </lineage>
</organism>
<dbReference type="OrthoDB" id="1843925at2759"/>
<evidence type="ECO:0000256" key="1">
    <source>
        <dbReference type="SAM" id="SignalP"/>
    </source>
</evidence>
<feature type="signal peptide" evidence="1">
    <location>
        <begin position="1"/>
        <end position="23"/>
    </location>
</feature>
<name>A0A6P5EGV8_ANACO</name>
<dbReference type="GeneID" id="109706168"/>
<proteinExistence type="predicted"/>
<dbReference type="InterPro" id="IPR056633">
    <property type="entry name" value="DUF7731"/>
</dbReference>
<keyword evidence="1" id="KW-0732">Signal</keyword>
<evidence type="ECO:0000259" key="2">
    <source>
        <dbReference type="Pfam" id="PF24865"/>
    </source>
</evidence>